<proteinExistence type="predicted"/>
<organism evidence="3 4">
    <name type="scientific">Anaerosacchariphilus polymeriproducens</name>
    <dbReference type="NCBI Taxonomy" id="1812858"/>
    <lineage>
        <taxon>Bacteria</taxon>
        <taxon>Bacillati</taxon>
        <taxon>Bacillota</taxon>
        <taxon>Clostridia</taxon>
        <taxon>Lachnospirales</taxon>
        <taxon>Lachnospiraceae</taxon>
        <taxon>Anaerosacchariphilus</taxon>
    </lineage>
</organism>
<dbReference type="Gene3D" id="2.40.10.220">
    <property type="entry name" value="predicted glycosyltransferase like domains"/>
    <property type="match status" value="1"/>
</dbReference>
<name>A0A371AS61_9FIRM</name>
<dbReference type="InterPro" id="IPR009926">
    <property type="entry name" value="T3SS_YcgR_PilZN"/>
</dbReference>
<dbReference type="Pfam" id="PF07238">
    <property type="entry name" value="PilZ"/>
    <property type="match status" value="1"/>
</dbReference>
<dbReference type="EMBL" id="QRCT01000049">
    <property type="protein sequence ID" value="RDU22413.1"/>
    <property type="molecule type" value="Genomic_DNA"/>
</dbReference>
<dbReference type="InterPro" id="IPR009875">
    <property type="entry name" value="PilZ_domain"/>
</dbReference>
<evidence type="ECO:0000259" key="2">
    <source>
        <dbReference type="Pfam" id="PF12945"/>
    </source>
</evidence>
<evidence type="ECO:0000259" key="1">
    <source>
        <dbReference type="Pfam" id="PF07238"/>
    </source>
</evidence>
<sequence>MKLISNVLSIGDKVEIRLLNDKEHGEKLGDSTRIFKSQIQDITEDDIKMALPIEQGKIILLPVRLRYEFYFYTKSGLYRCEGEIQNRYRANKIYMASVVVKSKLIRYQRREFYRLPCLLDMNYKIIDKEKAIIFADSTIQYKSEYLSSDEIFKGIVVDISGGGLRFISGDKIEAGAYICFMLQIELNSQTKNLYEIGEVISSDRMMPEKERKYEHRIRFVYLNKKEQELIIRYVFETERKKVNKKRD</sequence>
<keyword evidence="4" id="KW-1185">Reference proteome</keyword>
<reference evidence="3 4" key="1">
    <citation type="submission" date="2018-07" db="EMBL/GenBank/DDBJ databases">
        <title>Anaerosacharophilus polymeroproducens gen. nov. sp. nov., an anaerobic bacterium isolated from salt field.</title>
        <authorList>
            <person name="Kim W."/>
            <person name="Yang S.-H."/>
            <person name="Oh J."/>
            <person name="Lee J.-H."/>
            <person name="Kwon K.K."/>
        </authorList>
    </citation>
    <scope>NUCLEOTIDE SEQUENCE [LARGE SCALE GENOMIC DNA]</scope>
    <source>
        <strain evidence="3 4">MCWD5</strain>
    </source>
</reference>
<dbReference type="GO" id="GO:0035438">
    <property type="term" value="F:cyclic-di-GMP binding"/>
    <property type="evidence" value="ECO:0007669"/>
    <property type="project" value="InterPro"/>
</dbReference>
<gene>
    <name evidence="3" type="ORF">DWV06_14050</name>
</gene>
<comment type="caution">
    <text evidence="3">The sequence shown here is derived from an EMBL/GenBank/DDBJ whole genome shotgun (WGS) entry which is preliminary data.</text>
</comment>
<evidence type="ECO:0008006" key="5">
    <source>
        <dbReference type="Google" id="ProtNLM"/>
    </source>
</evidence>
<feature type="domain" description="PilZ" evidence="1">
    <location>
        <begin position="138"/>
        <end position="236"/>
    </location>
</feature>
<accession>A0A371AS61</accession>
<dbReference type="Proteomes" id="UP000255036">
    <property type="component" value="Unassembled WGS sequence"/>
</dbReference>
<dbReference type="AlphaFoldDB" id="A0A371AS61"/>
<feature type="domain" description="Type III secretion system flagellar brake protein YcgR PilZN" evidence="2">
    <location>
        <begin position="10"/>
        <end position="95"/>
    </location>
</feature>
<evidence type="ECO:0000313" key="3">
    <source>
        <dbReference type="EMBL" id="RDU22413.1"/>
    </source>
</evidence>
<protein>
    <recommendedName>
        <fullName evidence="5">Flagellar brake protein</fullName>
    </recommendedName>
</protein>
<dbReference type="Pfam" id="PF12945">
    <property type="entry name" value="PilZNR"/>
    <property type="match status" value="1"/>
</dbReference>
<evidence type="ECO:0000313" key="4">
    <source>
        <dbReference type="Proteomes" id="UP000255036"/>
    </source>
</evidence>